<dbReference type="RefSeq" id="YP_010755845.1">
    <property type="nucleotide sequence ID" value="NC_073474.1"/>
</dbReference>
<evidence type="ECO:0000313" key="2">
    <source>
        <dbReference type="Proteomes" id="UP000683422"/>
    </source>
</evidence>
<dbReference type="EMBL" id="MZ028627">
    <property type="protein sequence ID" value="QWS68221.1"/>
    <property type="molecule type" value="Genomic_DNA"/>
</dbReference>
<dbReference type="KEGG" id="vg:80020516"/>
<name>A0A8F2IF88_9CAUD</name>
<reference evidence="1" key="1">
    <citation type="submission" date="2021-04" db="EMBL/GenBank/DDBJ databases">
        <authorList>
            <person name="Barnhill K.B."/>
            <person name="Biggs A.M."/>
            <person name="Bland J."/>
            <person name="Choudhary H.M."/>
            <person name="Crogan R.E."/>
            <person name="Finocchiaro A.B."/>
            <person name="Franco V."/>
            <person name="Fuller T.A."/>
            <person name="Hanwacker C.G."/>
            <person name="Howard Z.E."/>
            <person name="Iqbal M."/>
            <person name="Mathew A.M."/>
            <person name="Miller S."/>
            <person name="Padhye S."/>
            <person name="Rainey E."/>
            <person name="Rodriguez A."/>
            <person name="Stewart E."/>
            <person name="Otero L.A."/>
            <person name="Chase M.A."/>
            <person name="Pollenz R.S."/>
            <person name="Garlena R.A."/>
            <person name="Russell D.A."/>
            <person name="Jacobs-Sera D."/>
            <person name="Hatfull G.F."/>
        </authorList>
    </citation>
    <scope>NUCLEOTIDE SEQUENCE</scope>
</reference>
<sequence length="244" mass="26565">MPKIIQVRGIGEPRDRNLLSLMSTQVPNAHVVELPWSAEYGPVPQLLGQAFMTATAEVPAMLRAELDKGPAFVTAFSGGCVGAGPVIVEGHPNLLGAVFVADPMNPDDGSGMFGVAGSRSLPAGVRKLAHPRDMICRCERNSPIRTFSDQTAAASLADPFLWAGDIADRIRRNRWQKIVVPWHNPIATYGLYDRAAKAIHGYLPPPVGLGIHTRYNVDRENNGLTFLANGARWIDRQARLKVRT</sequence>
<evidence type="ECO:0000313" key="1">
    <source>
        <dbReference type="EMBL" id="QWS68221.1"/>
    </source>
</evidence>
<organism evidence="1 2">
    <name type="scientific">Gordonia phage VanLee</name>
    <dbReference type="NCBI Taxonomy" id="2845816"/>
    <lineage>
        <taxon>Viruses</taxon>
        <taxon>Duplodnaviria</taxon>
        <taxon>Heunggongvirae</taxon>
        <taxon>Uroviricota</taxon>
        <taxon>Caudoviricetes</taxon>
        <taxon>Kruegerviridae</taxon>
        <taxon>Vanleevirus</taxon>
        <taxon>Vanleevirus vanlee</taxon>
    </lineage>
</organism>
<dbReference type="Proteomes" id="UP000683422">
    <property type="component" value="Segment"/>
</dbReference>
<keyword evidence="2" id="KW-1185">Reference proteome</keyword>
<dbReference type="GeneID" id="80020516"/>
<accession>A0A8F2IF88</accession>
<gene>
    <name evidence="1" type="primary">104</name>
    <name evidence="1" type="ORF">SEA_VANLEE_104</name>
</gene>
<proteinExistence type="predicted"/>
<protein>
    <submittedName>
        <fullName evidence="1">Lysin B</fullName>
    </submittedName>
</protein>